<evidence type="ECO:0000313" key="4">
    <source>
        <dbReference type="Proteomes" id="UP001642360"/>
    </source>
</evidence>
<accession>A0ABC8TK31</accession>
<name>A0ABC8TK31_9AQUA</name>
<dbReference type="AlphaFoldDB" id="A0ABC8TK31"/>
<dbReference type="EMBL" id="CAUOFW020005358">
    <property type="protein sequence ID" value="CAK9169761.1"/>
    <property type="molecule type" value="Genomic_DNA"/>
</dbReference>
<dbReference type="Proteomes" id="UP001642360">
    <property type="component" value="Unassembled WGS sequence"/>
</dbReference>
<gene>
    <name evidence="3" type="ORF">ILEXP_LOCUS39232</name>
</gene>
<feature type="region of interest" description="Disordered" evidence="1">
    <location>
        <begin position="1"/>
        <end position="55"/>
    </location>
</feature>
<keyword evidence="4" id="KW-1185">Reference proteome</keyword>
<feature type="domain" description="Putative plant transposon protein" evidence="2">
    <location>
        <begin position="65"/>
        <end position="213"/>
    </location>
</feature>
<protein>
    <recommendedName>
        <fullName evidence="2">Putative plant transposon protein domain-containing protein</fullName>
    </recommendedName>
</protein>
<dbReference type="InterPro" id="IPR046796">
    <property type="entry name" value="Transposase_32_dom"/>
</dbReference>
<evidence type="ECO:0000313" key="3">
    <source>
        <dbReference type="EMBL" id="CAK9169761.1"/>
    </source>
</evidence>
<evidence type="ECO:0000259" key="2">
    <source>
        <dbReference type="Pfam" id="PF20167"/>
    </source>
</evidence>
<dbReference type="Pfam" id="PF20167">
    <property type="entry name" value="Transposase_32"/>
    <property type="match status" value="1"/>
</dbReference>
<evidence type="ECO:0000256" key="1">
    <source>
        <dbReference type="SAM" id="MobiDB-lite"/>
    </source>
</evidence>
<comment type="caution">
    <text evidence="3">The sequence shown here is derived from an EMBL/GenBank/DDBJ whole genome shotgun (WGS) entry which is preliminary data.</text>
</comment>
<proteinExistence type="predicted"/>
<sequence length="246" mass="27440">MKRKKSCNDPPSIGPSSKKNKCNHPPSIDLSSRVDPSSTNLVDPTSTNPIDPTIDTSFNTSIDIKKMDKAYNTLVNIFYSNMHDINKGDRNFKSLVRNVRFEVTPDLVSKILGVHRPFVPNDILTYPFKNSKDIPKLEDAYAEIEGYNISPRGHAADFGLDRAHLMYAIEKGIYSDLPCLIVDEIISVQGTKDREQCLPFPILTSKILEDCGVVIHSSDAYSIHMNPIYGGTIKKSLGQGKKKKTQ</sequence>
<organism evidence="3 4">
    <name type="scientific">Ilex paraguariensis</name>
    <name type="common">yerba mate</name>
    <dbReference type="NCBI Taxonomy" id="185542"/>
    <lineage>
        <taxon>Eukaryota</taxon>
        <taxon>Viridiplantae</taxon>
        <taxon>Streptophyta</taxon>
        <taxon>Embryophyta</taxon>
        <taxon>Tracheophyta</taxon>
        <taxon>Spermatophyta</taxon>
        <taxon>Magnoliopsida</taxon>
        <taxon>eudicotyledons</taxon>
        <taxon>Gunneridae</taxon>
        <taxon>Pentapetalae</taxon>
        <taxon>asterids</taxon>
        <taxon>campanulids</taxon>
        <taxon>Aquifoliales</taxon>
        <taxon>Aquifoliaceae</taxon>
        <taxon>Ilex</taxon>
    </lineage>
</organism>
<reference evidence="3 4" key="1">
    <citation type="submission" date="2024-02" db="EMBL/GenBank/DDBJ databases">
        <authorList>
            <person name="Vignale AGUSTIN F."/>
            <person name="Sosa J E."/>
            <person name="Modenutti C."/>
        </authorList>
    </citation>
    <scope>NUCLEOTIDE SEQUENCE [LARGE SCALE GENOMIC DNA]</scope>
</reference>
<feature type="compositionally biased region" description="Polar residues" evidence="1">
    <location>
        <begin position="34"/>
        <end position="55"/>
    </location>
</feature>